<proteinExistence type="predicted"/>
<feature type="compositionally biased region" description="Low complexity" evidence="1">
    <location>
        <begin position="524"/>
        <end position="542"/>
    </location>
</feature>
<feature type="compositionally biased region" description="Low complexity" evidence="1">
    <location>
        <begin position="429"/>
        <end position="444"/>
    </location>
</feature>
<feature type="region of interest" description="Disordered" evidence="1">
    <location>
        <begin position="126"/>
        <end position="161"/>
    </location>
</feature>
<feature type="region of interest" description="Disordered" evidence="1">
    <location>
        <begin position="228"/>
        <end position="351"/>
    </location>
</feature>
<dbReference type="OrthoDB" id="275715at2759"/>
<feature type="compositionally biased region" description="Basic residues" evidence="1">
    <location>
        <begin position="234"/>
        <end position="256"/>
    </location>
</feature>
<evidence type="ECO:0000256" key="1">
    <source>
        <dbReference type="SAM" id="MobiDB-lite"/>
    </source>
</evidence>
<name>A0A6A5YC47_9PLEO</name>
<protein>
    <submittedName>
        <fullName evidence="2">Uncharacterized protein</fullName>
    </submittedName>
</protein>
<feature type="compositionally biased region" description="Basic and acidic residues" evidence="1">
    <location>
        <begin position="1"/>
        <end position="22"/>
    </location>
</feature>
<dbReference type="GeneID" id="54284228"/>
<feature type="region of interest" description="Disordered" evidence="1">
    <location>
        <begin position="80"/>
        <end position="107"/>
    </location>
</feature>
<feature type="compositionally biased region" description="Pro residues" evidence="1">
    <location>
        <begin position="412"/>
        <end position="428"/>
    </location>
</feature>
<dbReference type="AlphaFoldDB" id="A0A6A5YC47"/>
<reference evidence="2" key="1">
    <citation type="journal article" date="2020" name="Stud. Mycol.">
        <title>101 Dothideomycetes genomes: a test case for predicting lifestyles and emergence of pathogens.</title>
        <authorList>
            <person name="Haridas S."/>
            <person name="Albert R."/>
            <person name="Binder M."/>
            <person name="Bloem J."/>
            <person name="Labutti K."/>
            <person name="Salamov A."/>
            <person name="Andreopoulos B."/>
            <person name="Baker S."/>
            <person name="Barry K."/>
            <person name="Bills G."/>
            <person name="Bluhm B."/>
            <person name="Cannon C."/>
            <person name="Castanera R."/>
            <person name="Culley D."/>
            <person name="Daum C."/>
            <person name="Ezra D."/>
            <person name="Gonzalez J."/>
            <person name="Henrissat B."/>
            <person name="Kuo A."/>
            <person name="Liang C."/>
            <person name="Lipzen A."/>
            <person name="Lutzoni F."/>
            <person name="Magnuson J."/>
            <person name="Mondo S."/>
            <person name="Nolan M."/>
            <person name="Ohm R."/>
            <person name="Pangilinan J."/>
            <person name="Park H.-J."/>
            <person name="Ramirez L."/>
            <person name="Alfaro M."/>
            <person name="Sun H."/>
            <person name="Tritt A."/>
            <person name="Yoshinaga Y."/>
            <person name="Zwiers L.-H."/>
            <person name="Turgeon B."/>
            <person name="Goodwin S."/>
            <person name="Spatafora J."/>
            <person name="Crous P."/>
            <person name="Grigoriev I."/>
        </authorList>
    </citation>
    <scope>NUCLEOTIDE SEQUENCE</scope>
    <source>
        <strain evidence="2">CBS 175.79</strain>
    </source>
</reference>
<feature type="compositionally biased region" description="Basic and acidic residues" evidence="1">
    <location>
        <begin position="493"/>
        <end position="507"/>
    </location>
</feature>
<feature type="region of interest" description="Disordered" evidence="1">
    <location>
        <begin position="1"/>
        <end position="64"/>
    </location>
</feature>
<feature type="compositionally biased region" description="Acidic residues" evidence="1">
    <location>
        <begin position="296"/>
        <end position="315"/>
    </location>
</feature>
<feature type="compositionally biased region" description="Acidic residues" evidence="1">
    <location>
        <begin position="89"/>
        <end position="98"/>
    </location>
</feature>
<feature type="compositionally biased region" description="Basic and acidic residues" evidence="1">
    <location>
        <begin position="696"/>
        <end position="706"/>
    </location>
</feature>
<keyword evidence="3" id="KW-1185">Reference proteome</keyword>
<accession>A0A6A5YC47</accession>
<feature type="compositionally biased region" description="Low complexity" evidence="1">
    <location>
        <begin position="558"/>
        <end position="583"/>
    </location>
</feature>
<dbReference type="EMBL" id="ML978066">
    <property type="protein sequence ID" value="KAF2022214.1"/>
    <property type="molecule type" value="Genomic_DNA"/>
</dbReference>
<dbReference type="RefSeq" id="XP_033390553.1">
    <property type="nucleotide sequence ID" value="XM_033526831.1"/>
</dbReference>
<evidence type="ECO:0000313" key="2">
    <source>
        <dbReference type="EMBL" id="KAF2022214.1"/>
    </source>
</evidence>
<feature type="compositionally biased region" description="Low complexity" evidence="1">
    <location>
        <begin position="594"/>
        <end position="651"/>
    </location>
</feature>
<feature type="region of interest" description="Disordered" evidence="1">
    <location>
        <begin position="367"/>
        <end position="706"/>
    </location>
</feature>
<evidence type="ECO:0000313" key="3">
    <source>
        <dbReference type="Proteomes" id="UP000799778"/>
    </source>
</evidence>
<sequence>MAPFRNRDRSNRSGRGQTEHNVLDGLPINQYREVEVPIGQAPPEDKVNPKDAIWPELPMPRDSHMLPDHAQQLLRAARSGRVFKAPGPPEEDGDDAGEEKEQKELPQGFTVKKWVKVARHLEEPEPEFLAKRRKGLPSQYSTNGNANGFAAPVAPPAPLRETKVKQLDSEGNVTVYKALVPEGQVVEGEVQPTDAPAVVEAAPAAAAPGTVIEGVGVANADGVVVAHGVETPQRRRPPPPKPRKKKAGPGRGRKKVVFVEGQSEQGALAPGAISAIKQEGTSVEPSEGGDTPMADAGDDDEGEDESEEEEGEGGEGGETPAKPATPSKGPEDTEMADAPPIPPPTLDAVPASIPDSVVDVVMETAIPLPDAEPIQELNTLGSDTPKEVTVESIPASASETPITIDTDVVAPPVEPVPEPSAEPAPEPVVEPVSEPLVEPTTTVTPEPPAEPTPEAPSAPAVAAQPTPPPSSVVEPSEAPEPAPAEEPTAVEPEVEKPQASVEKEKSTSPELPLSHSRQNSLTEIPTIPAPETASTEEPAPAERVPTEPLPAEPTTSGPPAAEVPAPEPIPTETATEEAPAVEEPAPDPSPPEVPAVETTATEPIATEPIATEEVATESSTVEAVTKEPTPPESTTLEPPSAEPATASPAAEVAKTEDTVEVPAAPEAAAEAAAETAPEPAKESTPEEPDLLGSLEAHLDKDSAGAS</sequence>
<dbReference type="Proteomes" id="UP000799778">
    <property type="component" value="Unassembled WGS sequence"/>
</dbReference>
<feature type="compositionally biased region" description="Pro residues" evidence="1">
    <location>
        <begin position="445"/>
        <end position="456"/>
    </location>
</feature>
<feature type="compositionally biased region" description="Low complexity" evidence="1">
    <location>
        <begin position="662"/>
        <end position="678"/>
    </location>
</feature>
<organism evidence="2 3">
    <name type="scientific">Aaosphaeria arxii CBS 175.79</name>
    <dbReference type="NCBI Taxonomy" id="1450172"/>
    <lineage>
        <taxon>Eukaryota</taxon>
        <taxon>Fungi</taxon>
        <taxon>Dikarya</taxon>
        <taxon>Ascomycota</taxon>
        <taxon>Pezizomycotina</taxon>
        <taxon>Dothideomycetes</taxon>
        <taxon>Pleosporomycetidae</taxon>
        <taxon>Pleosporales</taxon>
        <taxon>Pleosporales incertae sedis</taxon>
        <taxon>Aaosphaeria</taxon>
    </lineage>
</organism>
<gene>
    <name evidence="2" type="ORF">BU24DRAFT_417849</name>
</gene>